<comment type="caution">
    <text evidence="3">The sequence shown here is derived from an EMBL/GenBank/DDBJ whole genome shotgun (WGS) entry which is preliminary data.</text>
</comment>
<dbReference type="Pfam" id="PF20720">
    <property type="entry name" value="nSTAND3"/>
    <property type="match status" value="1"/>
</dbReference>
<evidence type="ECO:0000313" key="4">
    <source>
        <dbReference type="Proteomes" id="UP001156905"/>
    </source>
</evidence>
<name>A0ABQ6AP49_9BRAD</name>
<protein>
    <recommendedName>
        <fullName evidence="2">Novel STAND NTPase 3 domain-containing protein</fullName>
    </recommendedName>
</protein>
<evidence type="ECO:0000259" key="2">
    <source>
        <dbReference type="Pfam" id="PF20720"/>
    </source>
</evidence>
<accession>A0ABQ6AP49</accession>
<keyword evidence="4" id="KW-1185">Reference proteome</keyword>
<evidence type="ECO:0000313" key="3">
    <source>
        <dbReference type="EMBL" id="GLR84039.1"/>
    </source>
</evidence>
<feature type="region of interest" description="Disordered" evidence="1">
    <location>
        <begin position="725"/>
        <end position="748"/>
    </location>
</feature>
<proteinExistence type="predicted"/>
<evidence type="ECO:0000256" key="1">
    <source>
        <dbReference type="SAM" id="MobiDB-lite"/>
    </source>
</evidence>
<sequence>MPAYDFTRLSAFDFEELALDLLQADWKTGLEIFTPGPDAGIDLRAFSDTKRETIIQCKHTPHTSFAKLLSHLKKEELPKVRALAPNRYVLFTSLGLTPANTKALVQLFKPYLKRQTDVYHRDRINALLRRHKKVETANFKLWLPSVAVLQRVLHNAEHAQTQFEIDRVCRKVPLFVQNDAFPRAQKILHDSRVVVISGEPGIGKTTLAEMLLLAHLEQGFEPVVIEGGVEEGKRLFDSQAKQIFYFDDFLGETFLQQRPELLAKNQDAALIHFMQAIRTSQASRFILTTREHILRTALDASEKLRHGSLINHRFLLELSDYTFGQKARILYNHLYFSDLPAEYKAAILENEFYFEVIRHRNFNPRLVEWLSGYARVKTVPAENYQQHVRALLDNPREIWLHAFENQISEAARSLLFTLAVLRWGAETDVLQASWLPLHQLKSRKYNFPTTANDFRKALNELESSFLRISEQKVSFLNPSIRQFIQLLLRTNRDYACDIIESSSRFSQLRSLRDIQSAERSDELASALVPNGSVVEALRRVIGEPYLRWQHDSTGKLIGTYIDDSPDTRLRTIVKWADEAQSDEMLSIMILAYEHLQKTLRYVPGFLDVLRTIEDCKWVYKNGGDKLHRALMDSVLAQLSNARTYEWQALFNYRANSSPWIAEDEARFVDSYQIYRRKGVYDELESYDELSDLESMRDSLRDIQKSHNQVFKKAIKKLNVSIERTRKSTDDVSEDDYQPIAQSKRATSEDVEEVRRLFGSLG</sequence>
<gene>
    <name evidence="3" type="ORF">GCM10007857_07490</name>
</gene>
<feature type="domain" description="Novel STAND NTPase 3" evidence="2">
    <location>
        <begin position="175"/>
        <end position="336"/>
    </location>
</feature>
<dbReference type="InterPro" id="IPR027417">
    <property type="entry name" value="P-loop_NTPase"/>
</dbReference>
<dbReference type="SUPFAM" id="SSF52540">
    <property type="entry name" value="P-loop containing nucleoside triphosphate hydrolases"/>
    <property type="match status" value="1"/>
</dbReference>
<dbReference type="CDD" id="cd01983">
    <property type="entry name" value="SIMIBI"/>
    <property type="match status" value="1"/>
</dbReference>
<organism evidence="3 4">
    <name type="scientific">Bradyrhizobium iriomotense</name>
    <dbReference type="NCBI Taxonomy" id="441950"/>
    <lineage>
        <taxon>Bacteria</taxon>
        <taxon>Pseudomonadati</taxon>
        <taxon>Pseudomonadota</taxon>
        <taxon>Alphaproteobacteria</taxon>
        <taxon>Hyphomicrobiales</taxon>
        <taxon>Nitrobacteraceae</taxon>
        <taxon>Bradyrhizobium</taxon>
    </lineage>
</organism>
<dbReference type="Proteomes" id="UP001156905">
    <property type="component" value="Unassembled WGS sequence"/>
</dbReference>
<dbReference type="InterPro" id="IPR049050">
    <property type="entry name" value="nSTAND3"/>
</dbReference>
<dbReference type="EMBL" id="BSOW01000002">
    <property type="protein sequence ID" value="GLR84039.1"/>
    <property type="molecule type" value="Genomic_DNA"/>
</dbReference>
<dbReference type="RefSeq" id="WP_284261234.1">
    <property type="nucleotide sequence ID" value="NZ_BSOW01000002.1"/>
</dbReference>
<reference evidence="4" key="1">
    <citation type="journal article" date="2019" name="Int. J. Syst. Evol. Microbiol.">
        <title>The Global Catalogue of Microorganisms (GCM) 10K type strain sequencing project: providing services to taxonomists for standard genome sequencing and annotation.</title>
        <authorList>
            <consortium name="The Broad Institute Genomics Platform"/>
            <consortium name="The Broad Institute Genome Sequencing Center for Infectious Disease"/>
            <person name="Wu L."/>
            <person name="Ma J."/>
        </authorList>
    </citation>
    <scope>NUCLEOTIDE SEQUENCE [LARGE SCALE GENOMIC DNA]</scope>
    <source>
        <strain evidence="4">NBRC 102520</strain>
    </source>
</reference>
<dbReference type="Gene3D" id="3.40.50.300">
    <property type="entry name" value="P-loop containing nucleotide triphosphate hydrolases"/>
    <property type="match status" value="1"/>
</dbReference>